<keyword evidence="3" id="KW-1185">Reference proteome</keyword>
<gene>
    <name evidence="2" type="ORF">F1599_21005</name>
</gene>
<dbReference type="RefSeq" id="WP_150084362.1">
    <property type="nucleotide sequence ID" value="NZ_VWRN01000053.1"/>
</dbReference>
<dbReference type="GO" id="GO:0032259">
    <property type="term" value="P:methylation"/>
    <property type="evidence" value="ECO:0007669"/>
    <property type="project" value="UniProtKB-KW"/>
</dbReference>
<comment type="caution">
    <text evidence="2">The sequence shown here is derived from an EMBL/GenBank/DDBJ whole genome shotgun (WGS) entry which is preliminary data.</text>
</comment>
<dbReference type="Gene3D" id="3.40.50.150">
    <property type="entry name" value="Vaccinia Virus protein VP39"/>
    <property type="match status" value="1"/>
</dbReference>
<dbReference type="CDD" id="cd02440">
    <property type="entry name" value="AdoMet_MTases"/>
    <property type="match status" value="1"/>
</dbReference>
<dbReference type="InterPro" id="IPR029063">
    <property type="entry name" value="SAM-dependent_MTases_sf"/>
</dbReference>
<protein>
    <submittedName>
        <fullName evidence="2">Methyltransferase domain-containing protein</fullName>
    </submittedName>
</protein>
<dbReference type="EMBL" id="VWRN01000053">
    <property type="protein sequence ID" value="KAA6119157.1"/>
    <property type="molecule type" value="Genomic_DNA"/>
</dbReference>
<evidence type="ECO:0000313" key="2">
    <source>
        <dbReference type="EMBL" id="KAA6119157.1"/>
    </source>
</evidence>
<proteinExistence type="predicted"/>
<dbReference type="InterPro" id="IPR013216">
    <property type="entry name" value="Methyltransf_11"/>
</dbReference>
<dbReference type="SUPFAM" id="SSF53335">
    <property type="entry name" value="S-adenosyl-L-methionine-dependent methyltransferases"/>
    <property type="match status" value="1"/>
</dbReference>
<keyword evidence="2" id="KW-0808">Transferase</keyword>
<dbReference type="AlphaFoldDB" id="A0A5M8A602"/>
<organism evidence="2 3">
    <name type="scientific">Cupriavidus cauae</name>
    <dbReference type="NCBI Taxonomy" id="2608999"/>
    <lineage>
        <taxon>Bacteria</taxon>
        <taxon>Pseudomonadati</taxon>
        <taxon>Pseudomonadota</taxon>
        <taxon>Betaproteobacteria</taxon>
        <taxon>Burkholderiales</taxon>
        <taxon>Burkholderiaceae</taxon>
        <taxon>Cupriavidus</taxon>
    </lineage>
</organism>
<reference evidence="2 3" key="1">
    <citation type="submission" date="2019-09" db="EMBL/GenBank/DDBJ databases">
        <title>Isolation of a novel species in the genus Cupriavidus from patients with sepsis using whole genome sequencing.</title>
        <authorList>
            <person name="Kweon O.J."/>
            <person name="Lee M.-K."/>
        </authorList>
    </citation>
    <scope>NUCLEOTIDE SEQUENCE [LARGE SCALE GENOMIC DNA]</scope>
    <source>
        <strain evidence="2 3">MKL-01</strain>
    </source>
</reference>
<feature type="domain" description="Methyltransferase type 11" evidence="1">
    <location>
        <begin position="266"/>
        <end position="313"/>
    </location>
</feature>
<evidence type="ECO:0000259" key="1">
    <source>
        <dbReference type="Pfam" id="PF08241"/>
    </source>
</evidence>
<name>A0A5M8A602_9BURK</name>
<keyword evidence="2" id="KW-0489">Methyltransferase</keyword>
<dbReference type="Pfam" id="PF08241">
    <property type="entry name" value="Methyltransf_11"/>
    <property type="match status" value="1"/>
</dbReference>
<dbReference type="GO" id="GO:0008757">
    <property type="term" value="F:S-adenosylmethionine-dependent methyltransferase activity"/>
    <property type="evidence" value="ECO:0007669"/>
    <property type="project" value="InterPro"/>
</dbReference>
<sequence>MLMTVPGTLLWKHEKLFNAVVCPTCRGRVRVTGAQTLNGIPLMGNIYCQGCGDIGRVYNGKFVFGCNDLPQFGASSADISGKFEATCRPISPEHLAPEGAWQLSSEQFYSDVPGARFSIRSRGIGVAITLLKHPWSGIAQILRDGELIAELDLFEPNGSMRLWYPVFLGGGEHLVEVVVTGKRDPRSHGAQVFVLEQSESNVASHLPSEICYPWRNNGNPYPDCLASLMAKVCPDGLILDCGCGDRSHPDPRVISFEYSRFQCPDVFGDGHRLPFADNTFELVLSQAVFEHLEDPFVAAREIHRVLKPGGVVYVESAFMQPLHAVPYHFFNTTGWGLERLFRDFEIVEVRPHGKFSETLEWCYGLTSLRASGQGGKLDDLLNIARQLDSHISEQELRYFSSFVSLLGKKQGI</sequence>
<evidence type="ECO:0000313" key="3">
    <source>
        <dbReference type="Proteomes" id="UP000324324"/>
    </source>
</evidence>
<accession>A0A5M8A602</accession>
<dbReference type="Proteomes" id="UP000324324">
    <property type="component" value="Unassembled WGS sequence"/>
</dbReference>
<dbReference type="Gene3D" id="2.60.120.260">
    <property type="entry name" value="Galactose-binding domain-like"/>
    <property type="match status" value="1"/>
</dbReference>